<dbReference type="InterPro" id="IPR012678">
    <property type="entry name" value="Ribosomal_uL23/eL15/eS24_sf"/>
</dbReference>
<dbReference type="InterPro" id="IPR012677">
    <property type="entry name" value="Nucleotide-bd_a/b_plait_sf"/>
</dbReference>
<accession>A0A645EQY3</accession>
<gene>
    <name evidence="4" type="primary">rplW_45</name>
    <name evidence="4" type="ORF">SDC9_151483</name>
</gene>
<dbReference type="GO" id="GO:0005840">
    <property type="term" value="C:ribosome"/>
    <property type="evidence" value="ECO:0007669"/>
    <property type="project" value="UniProtKB-KW"/>
</dbReference>
<reference evidence="4" key="1">
    <citation type="submission" date="2019-08" db="EMBL/GenBank/DDBJ databases">
        <authorList>
            <person name="Kucharzyk K."/>
            <person name="Murdoch R.W."/>
            <person name="Higgins S."/>
            <person name="Loffler F."/>
        </authorList>
    </citation>
    <scope>NUCLEOTIDE SEQUENCE</scope>
</reference>
<dbReference type="Gene3D" id="3.30.70.330">
    <property type="match status" value="1"/>
</dbReference>
<keyword evidence="3" id="KW-0687">Ribonucleoprotein</keyword>
<dbReference type="EMBL" id="VSSQ01050174">
    <property type="protein sequence ID" value="MPN04247.1"/>
    <property type="molecule type" value="Genomic_DNA"/>
</dbReference>
<comment type="similarity">
    <text evidence="1">Belongs to the universal ribosomal protein uL23 family.</text>
</comment>
<name>A0A645EQY3_9ZZZZ</name>
<evidence type="ECO:0000256" key="1">
    <source>
        <dbReference type="ARBA" id="ARBA00006700"/>
    </source>
</evidence>
<comment type="caution">
    <text evidence="4">The sequence shown here is derived from an EMBL/GenBank/DDBJ whole genome shotgun (WGS) entry which is preliminary data.</text>
</comment>
<evidence type="ECO:0000256" key="2">
    <source>
        <dbReference type="ARBA" id="ARBA00022980"/>
    </source>
</evidence>
<organism evidence="4">
    <name type="scientific">bioreactor metagenome</name>
    <dbReference type="NCBI Taxonomy" id="1076179"/>
    <lineage>
        <taxon>unclassified sequences</taxon>
        <taxon>metagenomes</taxon>
        <taxon>ecological metagenomes</taxon>
    </lineage>
</organism>
<protein>
    <submittedName>
        <fullName evidence="4">50S ribosomal protein L23</fullName>
    </submittedName>
</protein>
<dbReference type="Pfam" id="PF00276">
    <property type="entry name" value="Ribosomal_L23"/>
    <property type="match status" value="1"/>
</dbReference>
<evidence type="ECO:0000313" key="4">
    <source>
        <dbReference type="EMBL" id="MPN04247.1"/>
    </source>
</evidence>
<keyword evidence="2 4" id="KW-0689">Ribosomal protein</keyword>
<dbReference type="AlphaFoldDB" id="A0A645EQY3"/>
<proteinExistence type="inferred from homology"/>
<dbReference type="HAMAP" id="MF_01369_B">
    <property type="entry name" value="Ribosomal_uL23_B"/>
    <property type="match status" value="1"/>
</dbReference>
<evidence type="ECO:0000256" key="3">
    <source>
        <dbReference type="ARBA" id="ARBA00023274"/>
    </source>
</evidence>
<dbReference type="GO" id="GO:1990904">
    <property type="term" value="C:ribonucleoprotein complex"/>
    <property type="evidence" value="ECO:0007669"/>
    <property type="project" value="UniProtKB-KW"/>
</dbReference>
<sequence length="99" mass="11242">MISSIINLKPIVTEKSLGAQEIFDKYSFWVDCSINKNQIRSAFVEVFGVKPISINTVVSKGKLKTDWKNRKPIQKPNKKKAIITLPKGTKLELLKIKTK</sequence>
<dbReference type="GO" id="GO:0006412">
    <property type="term" value="P:translation"/>
    <property type="evidence" value="ECO:0007669"/>
    <property type="project" value="InterPro"/>
</dbReference>
<dbReference type="InterPro" id="IPR013025">
    <property type="entry name" value="Ribosomal_uL23-like"/>
</dbReference>
<dbReference type="SUPFAM" id="SSF54189">
    <property type="entry name" value="Ribosomal proteins S24e, L23 and L15e"/>
    <property type="match status" value="1"/>
</dbReference>
<dbReference type="GO" id="GO:0003735">
    <property type="term" value="F:structural constituent of ribosome"/>
    <property type="evidence" value="ECO:0007669"/>
    <property type="project" value="InterPro"/>
</dbReference>